<dbReference type="EMBL" id="ML978131">
    <property type="protein sequence ID" value="KAF2095493.1"/>
    <property type="molecule type" value="Genomic_DNA"/>
</dbReference>
<accession>A0A9P4I8M6</accession>
<dbReference type="InterPro" id="IPR011333">
    <property type="entry name" value="SKP1/BTB/POZ_sf"/>
</dbReference>
<protein>
    <submittedName>
        <fullName evidence="2">Uncharacterized protein</fullName>
    </submittedName>
</protein>
<dbReference type="Gene3D" id="3.30.710.10">
    <property type="entry name" value="Potassium Channel Kv1.1, Chain A"/>
    <property type="match status" value="1"/>
</dbReference>
<evidence type="ECO:0000256" key="1">
    <source>
        <dbReference type="SAM" id="MobiDB-lite"/>
    </source>
</evidence>
<reference evidence="2" key="1">
    <citation type="journal article" date="2020" name="Stud. Mycol.">
        <title>101 Dothideomycetes genomes: a test case for predicting lifestyles and emergence of pathogens.</title>
        <authorList>
            <person name="Haridas S."/>
            <person name="Albert R."/>
            <person name="Binder M."/>
            <person name="Bloem J."/>
            <person name="Labutti K."/>
            <person name="Salamov A."/>
            <person name="Andreopoulos B."/>
            <person name="Baker S."/>
            <person name="Barry K."/>
            <person name="Bills G."/>
            <person name="Bluhm B."/>
            <person name="Cannon C."/>
            <person name="Castanera R."/>
            <person name="Culley D."/>
            <person name="Daum C."/>
            <person name="Ezra D."/>
            <person name="Gonzalez J."/>
            <person name="Henrissat B."/>
            <person name="Kuo A."/>
            <person name="Liang C."/>
            <person name="Lipzen A."/>
            <person name="Lutzoni F."/>
            <person name="Magnuson J."/>
            <person name="Mondo S."/>
            <person name="Nolan M."/>
            <person name="Ohm R."/>
            <person name="Pangilinan J."/>
            <person name="Park H.-J."/>
            <person name="Ramirez L."/>
            <person name="Alfaro M."/>
            <person name="Sun H."/>
            <person name="Tritt A."/>
            <person name="Yoshinaga Y."/>
            <person name="Zwiers L.-H."/>
            <person name="Turgeon B."/>
            <person name="Goodwin S."/>
            <person name="Spatafora J."/>
            <person name="Crous P."/>
            <person name="Grigoriev I."/>
        </authorList>
    </citation>
    <scope>NUCLEOTIDE SEQUENCE</scope>
    <source>
        <strain evidence="2">CBS 133067</strain>
    </source>
</reference>
<dbReference type="Proteomes" id="UP000799772">
    <property type="component" value="Unassembled WGS sequence"/>
</dbReference>
<dbReference type="AlphaFoldDB" id="A0A9P4I8M6"/>
<comment type="caution">
    <text evidence="2">The sequence shown here is derived from an EMBL/GenBank/DDBJ whole genome shotgun (WGS) entry which is preliminary data.</text>
</comment>
<evidence type="ECO:0000313" key="3">
    <source>
        <dbReference type="Proteomes" id="UP000799772"/>
    </source>
</evidence>
<name>A0A9P4I8M6_9PEZI</name>
<feature type="region of interest" description="Disordered" evidence="1">
    <location>
        <begin position="417"/>
        <end position="464"/>
    </location>
</feature>
<organism evidence="2 3">
    <name type="scientific">Rhizodiscina lignyota</name>
    <dbReference type="NCBI Taxonomy" id="1504668"/>
    <lineage>
        <taxon>Eukaryota</taxon>
        <taxon>Fungi</taxon>
        <taxon>Dikarya</taxon>
        <taxon>Ascomycota</taxon>
        <taxon>Pezizomycotina</taxon>
        <taxon>Dothideomycetes</taxon>
        <taxon>Pleosporomycetidae</taxon>
        <taxon>Aulographales</taxon>
        <taxon>Rhizodiscinaceae</taxon>
        <taxon>Rhizodiscina</taxon>
    </lineage>
</organism>
<proteinExistence type="predicted"/>
<dbReference type="SUPFAM" id="SSF54695">
    <property type="entry name" value="POZ domain"/>
    <property type="match status" value="1"/>
</dbReference>
<evidence type="ECO:0000313" key="2">
    <source>
        <dbReference type="EMBL" id="KAF2095493.1"/>
    </source>
</evidence>
<keyword evidence="3" id="KW-1185">Reference proteome</keyword>
<gene>
    <name evidence="2" type="ORF">NA57DRAFT_59495</name>
</gene>
<feature type="compositionally biased region" description="Acidic residues" evidence="1">
    <location>
        <begin position="438"/>
        <end position="454"/>
    </location>
</feature>
<sequence>MAFSATNPSMMATTPPLQDLGGYMMSGEGDVHGPLYITPFHFVVGPEKEEMMAHKELLCHFSPFIETICKEAAPVRDRHAELKKIRDVLKECDGLCVANQVDQVKKVIGSALRHAPEPCLPSLQRDVNDSYMRTLSTKAKNKFVPPVDIPDWINYMVGLVKSLEQTAVLGKIFDTVLEFFNRQVRGIQKSQDPNESAVHNKLHLPHMSVKAVQLLINSLYTSKYPVAPAGDKDPILTFCYLHGLTVQLQMDNLANYCMSYLAARHVDLMQYSTAVQVLEIVGKKETMLFFEKLRRLVYDMLVCTDASYITASIAESMQLILEHLSRQGAVYVAKASTRRARAFKFLQLTPANIPQIAEIKAEYSNRSATTAFLHNKLSELERDTTIPFQNLPMLCERYHCHKKGQRCFMGNDEVKVADEDGDEDQEKTKSERNASVAVDDDESAGNDDDDDDDERVNAIEIDGE</sequence>